<evidence type="ECO:0000313" key="3">
    <source>
        <dbReference type="Proteomes" id="UP001367676"/>
    </source>
</evidence>
<organism evidence="2 3">
    <name type="scientific">Parthenolecanium corni</name>
    <dbReference type="NCBI Taxonomy" id="536013"/>
    <lineage>
        <taxon>Eukaryota</taxon>
        <taxon>Metazoa</taxon>
        <taxon>Ecdysozoa</taxon>
        <taxon>Arthropoda</taxon>
        <taxon>Hexapoda</taxon>
        <taxon>Insecta</taxon>
        <taxon>Pterygota</taxon>
        <taxon>Neoptera</taxon>
        <taxon>Paraneoptera</taxon>
        <taxon>Hemiptera</taxon>
        <taxon>Sternorrhyncha</taxon>
        <taxon>Coccoidea</taxon>
        <taxon>Coccidae</taxon>
        <taxon>Parthenolecanium</taxon>
    </lineage>
</organism>
<protein>
    <submittedName>
        <fullName evidence="2">Uncharacterized protein</fullName>
    </submittedName>
</protein>
<keyword evidence="3" id="KW-1185">Reference proteome</keyword>
<gene>
    <name evidence="2" type="ORF">V9T40_012721</name>
</gene>
<comment type="caution">
    <text evidence="2">The sequence shown here is derived from an EMBL/GenBank/DDBJ whole genome shotgun (WGS) entry which is preliminary data.</text>
</comment>
<sequence length="193" mass="21967">MYTKFEVNPTIRTPVRSICVEVEPDQPMGKRPKEKSLLKQRQHCKSGKQTLGYLQRFNVHALDETSIKKCEKWEIVFEDESFSLRMVFCVPESEVDSRYLLSPTGEIEPSLYVFNWQHPDLPNLVAKILLSNADMWEVKALKVDKIKLLCEAASDLWNMNLMESGNASNDDDDDDDDSDSDSDSGEPDEATGS</sequence>
<evidence type="ECO:0000256" key="1">
    <source>
        <dbReference type="SAM" id="MobiDB-lite"/>
    </source>
</evidence>
<feature type="region of interest" description="Disordered" evidence="1">
    <location>
        <begin position="163"/>
        <end position="193"/>
    </location>
</feature>
<dbReference type="AlphaFoldDB" id="A0AAN9Y0Q0"/>
<accession>A0AAN9Y0Q0</accession>
<dbReference type="Proteomes" id="UP001367676">
    <property type="component" value="Unassembled WGS sequence"/>
</dbReference>
<dbReference type="EMBL" id="JBBCAQ010000036">
    <property type="protein sequence ID" value="KAK7576435.1"/>
    <property type="molecule type" value="Genomic_DNA"/>
</dbReference>
<feature type="compositionally biased region" description="Acidic residues" evidence="1">
    <location>
        <begin position="169"/>
        <end position="193"/>
    </location>
</feature>
<reference evidence="2 3" key="1">
    <citation type="submission" date="2024-03" db="EMBL/GenBank/DDBJ databases">
        <title>Adaptation during the transition from Ophiocordyceps entomopathogen to insect associate is accompanied by gene loss and intensified selection.</title>
        <authorList>
            <person name="Ward C.M."/>
            <person name="Onetto C.A."/>
            <person name="Borneman A.R."/>
        </authorList>
    </citation>
    <scope>NUCLEOTIDE SEQUENCE [LARGE SCALE GENOMIC DNA]</scope>
    <source>
        <strain evidence="2">AWRI1</strain>
        <tissue evidence="2">Single Adult Female</tissue>
    </source>
</reference>
<proteinExistence type="predicted"/>
<name>A0AAN9Y0Q0_9HEMI</name>
<evidence type="ECO:0000313" key="2">
    <source>
        <dbReference type="EMBL" id="KAK7576435.1"/>
    </source>
</evidence>